<dbReference type="EC" id="3.4.21.89" evidence="3 7"/>
<evidence type="ECO:0000256" key="4">
    <source>
        <dbReference type="ARBA" id="ARBA00019232"/>
    </source>
</evidence>
<dbReference type="OrthoDB" id="9802919at2"/>
<dbReference type="InterPro" id="IPR019758">
    <property type="entry name" value="Pept_S26A_signal_pept_1_CS"/>
</dbReference>
<evidence type="ECO:0000256" key="7">
    <source>
        <dbReference type="RuleBase" id="RU362042"/>
    </source>
</evidence>
<comment type="caution">
    <text evidence="7">Lacks conserved residue(s) required for the propagation of feature annotation.</text>
</comment>
<feature type="transmembrane region" description="Helical" evidence="7">
    <location>
        <begin position="88"/>
        <end position="107"/>
    </location>
</feature>
<protein>
    <recommendedName>
        <fullName evidence="4 7">Signal peptidase I</fullName>
        <ecNumber evidence="3 7">3.4.21.89</ecNumber>
    </recommendedName>
</protein>
<dbReference type="InterPro" id="IPR043739">
    <property type="entry name" value="DUF5684"/>
</dbReference>
<dbReference type="GO" id="GO:0004252">
    <property type="term" value="F:serine-type endopeptidase activity"/>
    <property type="evidence" value="ECO:0007669"/>
    <property type="project" value="InterPro"/>
</dbReference>
<dbReference type="InterPro" id="IPR036286">
    <property type="entry name" value="LexA/Signal_pep-like_sf"/>
</dbReference>
<evidence type="ECO:0000313" key="9">
    <source>
        <dbReference type="EMBL" id="RZS75611.1"/>
    </source>
</evidence>
<sequence length="501" mass="57849">MSLHDLSIIILISLLIVLLPAIGLAKLFEKAGIPSWKAWVPFLNTWEMLKAARYKQYWFWIQFIPVLGWFISIWILVEFVKLFGKYGFLEHAAAVLLPFIYFPYIGYSDKTKYLGYETARKHRKSAVREWVDAAVFAIVAATLIRTFVFEAYTIPTGSMEKTLLVNDFLFVSKLSYGPRIPNTPLAFPFVHHTMPVVGGKSYSEAIHLPYTRWFSSPVKRNDVVVFNFPAGDTLTVEYDSRIPYYDLVREQGRDRVWNENTVITRPVDKRENYIKRCVAIGGDTIELKNGILYVNNEPGFVSPTAATYYHVRFNNVIIEPETLREQGILLNMAEGDADLQPLGGFDYRINLTLNELEIVKKIPGFVSADKEILPASEDIFPNNPGMFPWSADNFGKLWIPKKGATIQLTPQNIVLYKRAISVYEGNTWEEQGGKIYINGEPATSYTFKMDYFWMMGDNRHKSQDSRYWGYVPEDHVVGEAWMIWMSWDKGVRWNRLFKTIH</sequence>
<evidence type="ECO:0000313" key="10">
    <source>
        <dbReference type="Proteomes" id="UP000293874"/>
    </source>
</evidence>
<dbReference type="NCBIfam" id="TIGR02227">
    <property type="entry name" value="sigpep_I_bact"/>
    <property type="match status" value="1"/>
</dbReference>
<dbReference type="EMBL" id="SGXA01000001">
    <property type="protein sequence ID" value="RZS75611.1"/>
    <property type="molecule type" value="Genomic_DNA"/>
</dbReference>
<evidence type="ECO:0000256" key="6">
    <source>
        <dbReference type="PIRSR" id="PIRSR600223-1"/>
    </source>
</evidence>
<name>A0A4Q7N3Q9_9BACT</name>
<dbReference type="PANTHER" id="PTHR43390">
    <property type="entry name" value="SIGNAL PEPTIDASE I"/>
    <property type="match status" value="1"/>
</dbReference>
<evidence type="ECO:0000256" key="1">
    <source>
        <dbReference type="ARBA" id="ARBA00000677"/>
    </source>
</evidence>
<dbReference type="Proteomes" id="UP000293874">
    <property type="component" value="Unassembled WGS sequence"/>
</dbReference>
<keyword evidence="7" id="KW-0645">Protease</keyword>
<organism evidence="9 10">
    <name type="scientific">Pseudobacter ginsenosidimutans</name>
    <dbReference type="NCBI Taxonomy" id="661488"/>
    <lineage>
        <taxon>Bacteria</taxon>
        <taxon>Pseudomonadati</taxon>
        <taxon>Bacteroidota</taxon>
        <taxon>Chitinophagia</taxon>
        <taxon>Chitinophagales</taxon>
        <taxon>Chitinophagaceae</taxon>
        <taxon>Pseudobacter</taxon>
    </lineage>
</organism>
<dbReference type="SUPFAM" id="SSF51306">
    <property type="entry name" value="LexA/Signal peptidase"/>
    <property type="match status" value="2"/>
</dbReference>
<proteinExistence type="inferred from homology"/>
<evidence type="ECO:0000259" key="8">
    <source>
        <dbReference type="Pfam" id="PF10502"/>
    </source>
</evidence>
<dbReference type="PANTHER" id="PTHR43390:SF1">
    <property type="entry name" value="CHLOROPLAST PROCESSING PEPTIDASE"/>
    <property type="match status" value="1"/>
</dbReference>
<dbReference type="RefSeq" id="WP_130539967.1">
    <property type="nucleotide sequence ID" value="NZ_CP042431.1"/>
</dbReference>
<gene>
    <name evidence="9" type="ORF">EV199_1481</name>
</gene>
<dbReference type="PROSITE" id="PS00761">
    <property type="entry name" value="SPASE_I_3"/>
    <property type="match status" value="1"/>
</dbReference>
<dbReference type="AlphaFoldDB" id="A0A4Q7N3Q9"/>
<keyword evidence="10" id="KW-1185">Reference proteome</keyword>
<feature type="domain" description="Peptidase S26" evidence="8">
    <location>
        <begin position="447"/>
        <end position="484"/>
    </location>
</feature>
<feature type="transmembrane region" description="Helical" evidence="7">
    <location>
        <begin position="6"/>
        <end position="28"/>
    </location>
</feature>
<comment type="caution">
    <text evidence="9">The sequence shown here is derived from an EMBL/GenBank/DDBJ whole genome shotgun (WGS) entry which is preliminary data.</text>
</comment>
<dbReference type="Pfam" id="PF10502">
    <property type="entry name" value="Peptidase_S26"/>
    <property type="match status" value="2"/>
</dbReference>
<comment type="catalytic activity">
    <reaction evidence="1 7">
        <text>Cleavage of hydrophobic, N-terminal signal or leader sequences from secreted and periplasmic proteins.</text>
        <dbReference type="EC" id="3.4.21.89"/>
    </reaction>
</comment>
<accession>A0A4Q7N3Q9</accession>
<keyword evidence="5 7" id="KW-0378">Hydrolase</keyword>
<dbReference type="Gene3D" id="2.10.109.10">
    <property type="entry name" value="Umud Fragment, subunit A"/>
    <property type="match status" value="2"/>
</dbReference>
<keyword evidence="7" id="KW-1133">Transmembrane helix</keyword>
<dbReference type="Pfam" id="PF18936">
    <property type="entry name" value="DUF5684"/>
    <property type="match status" value="1"/>
</dbReference>
<feature type="active site" evidence="6">
    <location>
        <position position="158"/>
    </location>
</feature>
<evidence type="ECO:0000256" key="3">
    <source>
        <dbReference type="ARBA" id="ARBA00013208"/>
    </source>
</evidence>
<comment type="subcellular location">
    <subcellularLocation>
        <location evidence="7">Membrane</location>
        <topology evidence="7">Single-pass type II membrane protein</topology>
    </subcellularLocation>
</comment>
<dbReference type="InterPro" id="IPR019533">
    <property type="entry name" value="Peptidase_S26"/>
</dbReference>
<keyword evidence="7" id="KW-0472">Membrane</keyword>
<comment type="similarity">
    <text evidence="2 7">Belongs to the peptidase S26 family.</text>
</comment>
<dbReference type="CDD" id="cd06530">
    <property type="entry name" value="S26_SPase_I"/>
    <property type="match status" value="2"/>
</dbReference>
<evidence type="ECO:0000256" key="2">
    <source>
        <dbReference type="ARBA" id="ARBA00009370"/>
    </source>
</evidence>
<evidence type="ECO:0000256" key="5">
    <source>
        <dbReference type="ARBA" id="ARBA00022801"/>
    </source>
</evidence>
<reference evidence="9 10" key="1">
    <citation type="submission" date="2019-02" db="EMBL/GenBank/DDBJ databases">
        <title>Genomic Encyclopedia of Type Strains, Phase IV (KMG-IV): sequencing the most valuable type-strain genomes for metagenomic binning, comparative biology and taxonomic classification.</title>
        <authorList>
            <person name="Goeker M."/>
        </authorList>
    </citation>
    <scope>NUCLEOTIDE SEQUENCE [LARGE SCALE GENOMIC DNA]</scope>
    <source>
        <strain evidence="9 10">DSM 18116</strain>
    </source>
</reference>
<dbReference type="GO" id="GO:0016020">
    <property type="term" value="C:membrane"/>
    <property type="evidence" value="ECO:0007669"/>
    <property type="project" value="UniProtKB-SubCell"/>
</dbReference>
<dbReference type="GO" id="GO:0009003">
    <property type="term" value="F:signal peptidase activity"/>
    <property type="evidence" value="ECO:0007669"/>
    <property type="project" value="UniProtKB-EC"/>
</dbReference>
<feature type="transmembrane region" description="Helical" evidence="7">
    <location>
        <begin position="130"/>
        <end position="149"/>
    </location>
</feature>
<feature type="transmembrane region" description="Helical" evidence="7">
    <location>
        <begin position="57"/>
        <end position="76"/>
    </location>
</feature>
<feature type="active site" evidence="6">
    <location>
        <position position="275"/>
    </location>
</feature>
<keyword evidence="7" id="KW-0812">Transmembrane</keyword>
<dbReference type="PRINTS" id="PR00727">
    <property type="entry name" value="LEADERPTASE"/>
</dbReference>
<dbReference type="InterPro" id="IPR000223">
    <property type="entry name" value="Pept_S26A_signal_pept_1"/>
</dbReference>
<feature type="domain" description="Peptidase S26" evidence="8">
    <location>
        <begin position="128"/>
        <end position="298"/>
    </location>
</feature>
<dbReference type="GO" id="GO:0006465">
    <property type="term" value="P:signal peptide processing"/>
    <property type="evidence" value="ECO:0007669"/>
    <property type="project" value="InterPro"/>
</dbReference>